<proteinExistence type="inferred from homology"/>
<comment type="similarity">
    <text evidence="1">Belongs to the DprA/Smf family.</text>
</comment>
<comment type="caution">
    <text evidence="4">The sequence shown here is derived from an EMBL/GenBank/DDBJ whole genome shotgun (WGS) entry which is preliminary data.</text>
</comment>
<evidence type="ECO:0000313" key="5">
    <source>
        <dbReference type="Proteomes" id="UP000649955"/>
    </source>
</evidence>
<dbReference type="InterPro" id="IPR057666">
    <property type="entry name" value="DrpA_SLOG"/>
</dbReference>
<dbReference type="InterPro" id="IPR003488">
    <property type="entry name" value="DprA"/>
</dbReference>
<feature type="domain" description="Smf/DprA SLOG" evidence="3">
    <location>
        <begin position="78"/>
        <end position="300"/>
    </location>
</feature>
<organism evidence="4 5">
    <name type="scientific">Amycolatopsis bullii</name>
    <dbReference type="NCBI Taxonomy" id="941987"/>
    <lineage>
        <taxon>Bacteria</taxon>
        <taxon>Bacillati</taxon>
        <taxon>Actinomycetota</taxon>
        <taxon>Actinomycetes</taxon>
        <taxon>Pseudonocardiales</taxon>
        <taxon>Pseudonocardiaceae</taxon>
        <taxon>Amycolatopsis</taxon>
    </lineage>
</organism>
<gene>
    <name evidence="4" type="ORF">GCM10017567_57250</name>
</gene>
<evidence type="ECO:0000313" key="4">
    <source>
        <dbReference type="EMBL" id="GHG29979.1"/>
    </source>
</evidence>
<dbReference type="Proteomes" id="UP000649955">
    <property type="component" value="Unassembled WGS sequence"/>
</dbReference>
<dbReference type="Pfam" id="PF02481">
    <property type="entry name" value="DNA_processg_A"/>
    <property type="match status" value="1"/>
</dbReference>
<evidence type="ECO:0000256" key="2">
    <source>
        <dbReference type="SAM" id="MobiDB-lite"/>
    </source>
</evidence>
<protein>
    <recommendedName>
        <fullName evidence="3">Smf/DprA SLOG domain-containing protein</fullName>
    </recommendedName>
</protein>
<feature type="compositionally biased region" description="Low complexity" evidence="2">
    <location>
        <begin position="310"/>
        <end position="323"/>
    </location>
</feature>
<evidence type="ECO:0000259" key="3">
    <source>
        <dbReference type="Pfam" id="PF02481"/>
    </source>
</evidence>
<dbReference type="SUPFAM" id="SSF102405">
    <property type="entry name" value="MCP/YpsA-like"/>
    <property type="match status" value="1"/>
</dbReference>
<dbReference type="NCBIfam" id="TIGR00732">
    <property type="entry name" value="dprA"/>
    <property type="match status" value="1"/>
</dbReference>
<evidence type="ECO:0000256" key="1">
    <source>
        <dbReference type="ARBA" id="ARBA00006525"/>
    </source>
</evidence>
<dbReference type="PANTHER" id="PTHR43022">
    <property type="entry name" value="PROTEIN SMF"/>
    <property type="match status" value="1"/>
</dbReference>
<dbReference type="PANTHER" id="PTHR43022:SF1">
    <property type="entry name" value="PROTEIN SMF"/>
    <property type="match status" value="1"/>
</dbReference>
<accession>A0ABQ3KJF9</accession>
<feature type="region of interest" description="Disordered" evidence="2">
    <location>
        <begin position="302"/>
        <end position="323"/>
    </location>
</feature>
<dbReference type="EMBL" id="BNAW01000030">
    <property type="protein sequence ID" value="GHG29979.1"/>
    <property type="molecule type" value="Genomic_DNA"/>
</dbReference>
<keyword evidence="5" id="KW-1185">Reference proteome</keyword>
<sequence>MPDSAEARRARAFLQHAAEPTTPVIAHYIADVGPVDAAHHVADRTAPTEVLHECRRDVSWRSVDTSLQTAAGLGGRFVIPEDDEWPTAVFAGLSPLAADGGALGGPPLGLWVQGDVRLDGLAAAPSIAIVGSRAATAYGEHHAADLAYGLASRGVPGASGAAYGIDGAAHRGALSADGVTVAVLGCAIDVGYPAGHVSLLNRIVSNSGALVSEYPPGTPPARHRFLARNRLTAALTRATLIVEAGRRSGTHHTARLAGKLGRPVLALPGPVSSTTSAGCHQLIQDGTARLVTSADDIIAVVKDGDDAGTEPETAAPADEAGRR</sequence>
<dbReference type="Gene3D" id="3.40.50.450">
    <property type="match status" value="1"/>
</dbReference>
<reference evidence="5" key="1">
    <citation type="journal article" date="2019" name="Int. J. Syst. Evol. Microbiol.">
        <title>The Global Catalogue of Microorganisms (GCM) 10K type strain sequencing project: providing services to taxonomists for standard genome sequencing and annotation.</title>
        <authorList>
            <consortium name="The Broad Institute Genomics Platform"/>
            <consortium name="The Broad Institute Genome Sequencing Center for Infectious Disease"/>
            <person name="Wu L."/>
            <person name="Ma J."/>
        </authorList>
    </citation>
    <scope>NUCLEOTIDE SEQUENCE [LARGE SCALE GENOMIC DNA]</scope>
    <source>
        <strain evidence="5">CGMCC 4.7680</strain>
    </source>
</reference>
<name>A0ABQ3KJF9_9PSEU</name>
<dbReference type="RefSeq" id="WP_191314408.1">
    <property type="nucleotide sequence ID" value="NZ_BNAW01000030.1"/>
</dbReference>